<evidence type="ECO:0000256" key="1">
    <source>
        <dbReference type="ARBA" id="ARBA00004225"/>
    </source>
</evidence>
<keyword evidence="7" id="KW-0496">Mitochondrion</keyword>
<dbReference type="PROSITE" id="PS50920">
    <property type="entry name" value="SOLCAR"/>
    <property type="match status" value="3"/>
</dbReference>
<dbReference type="Proteomes" id="UP000301870">
    <property type="component" value="Chromosome 27"/>
</dbReference>
<feature type="repeat" description="Solcar" evidence="9">
    <location>
        <begin position="236"/>
        <end position="318"/>
    </location>
</feature>
<dbReference type="RefSeq" id="XP_022829270.1">
    <property type="nucleotide sequence ID" value="XM_022973502.1"/>
</dbReference>
<dbReference type="GO" id="GO:1990575">
    <property type="term" value="P:mitochondrial L-ornithine transmembrane transport"/>
    <property type="evidence" value="ECO:0007669"/>
    <property type="project" value="TreeGrafter"/>
</dbReference>
<keyword evidence="8 9" id="KW-0472">Membrane</keyword>
<dbReference type="Gene3D" id="1.50.40.10">
    <property type="entry name" value="Mitochondrial carrier domain"/>
    <property type="match status" value="1"/>
</dbReference>
<evidence type="ECO:0000256" key="8">
    <source>
        <dbReference type="ARBA" id="ARBA00023136"/>
    </source>
</evidence>
<evidence type="ECO:0000256" key="5">
    <source>
        <dbReference type="ARBA" id="ARBA00022737"/>
    </source>
</evidence>
<dbReference type="PANTHER" id="PTHR45624">
    <property type="entry name" value="MITOCHONDRIAL BASIC AMINO ACIDS TRANSPORTER-RELATED"/>
    <property type="match status" value="1"/>
</dbReference>
<evidence type="ECO:0000256" key="2">
    <source>
        <dbReference type="ARBA" id="ARBA00006375"/>
    </source>
</evidence>
<evidence type="ECO:0000256" key="9">
    <source>
        <dbReference type="PROSITE-ProRule" id="PRU00282"/>
    </source>
</evidence>
<evidence type="ECO:0000256" key="4">
    <source>
        <dbReference type="ARBA" id="ARBA00022692"/>
    </source>
</evidence>
<reference evidence="14" key="1">
    <citation type="submission" date="2025-08" db="UniProtKB">
        <authorList>
            <consortium name="RefSeq"/>
        </authorList>
    </citation>
    <scope>IDENTIFICATION</scope>
    <source>
        <strain evidence="14">Ishihara</strain>
        <tissue evidence="14">Whole body</tissue>
    </source>
</reference>
<dbReference type="InterPro" id="IPR050567">
    <property type="entry name" value="Mitochondrial_Carrier"/>
</dbReference>
<feature type="compositionally biased region" description="Low complexity" evidence="11">
    <location>
        <begin position="18"/>
        <end position="35"/>
    </location>
</feature>
<evidence type="ECO:0000256" key="11">
    <source>
        <dbReference type="SAM" id="MobiDB-lite"/>
    </source>
</evidence>
<sequence length="525" mass="57689">MLTRARRRQGAPPPPPDSSLSSASPSPDPSSAGSPVTAVASSSSDDYFSPPTSPTPVRRPGRGRPPTGLGARGQQAPGRVPATGGCVRRMKWSQTINENVMRSYYGATEGGTNLTAYRERMLSMFQVLEPSISVSAQRLSDQVRVIQRNRRLDEAALDRLRLEALRNRVVPAPPQSVAQTPIVSQCVTPTTPIVGVEDDRVEQVSTQCNERLRSALEDAVREYRLAPSNLRPKLPLIYLLFYLLGGVAVVYVGQPLDTVKVKMQTFPHLYKGMYDCLKQTLRNDGVFRGLYAGTTPAIMANVAENSVLFAAYGYCQKFVCRLSGVEKVEELSALGNASAGFLAAFFSSFTLCPTELIKCQLQALREVNVQSSQTVVKISPLQLTQQIFKQYGIQGLFRGLVPTIMREMPGYFFFFGGYEGTRELLKKPGQSKDDIGFVKTMIAGAVGGLVLWTVIFPSDVIKSRIQISNKSQKFLTVGYEIVQKEGALALYNGLKPTLVRTIPATAALFVVYEYSKKWMHQSFGD</sequence>
<dbReference type="KEGG" id="sliu:111358382"/>
<dbReference type="GO" id="GO:0000064">
    <property type="term" value="F:L-ornithine transmembrane transporter activity"/>
    <property type="evidence" value="ECO:0007669"/>
    <property type="project" value="TreeGrafter"/>
</dbReference>
<dbReference type="GO" id="GO:0031966">
    <property type="term" value="C:mitochondrial membrane"/>
    <property type="evidence" value="ECO:0007669"/>
    <property type="project" value="UniProtKB-SubCell"/>
</dbReference>
<organism evidence="13 14">
    <name type="scientific">Spodoptera litura</name>
    <name type="common">Asian cotton leafworm</name>
    <dbReference type="NCBI Taxonomy" id="69820"/>
    <lineage>
        <taxon>Eukaryota</taxon>
        <taxon>Metazoa</taxon>
        <taxon>Ecdysozoa</taxon>
        <taxon>Arthropoda</taxon>
        <taxon>Hexapoda</taxon>
        <taxon>Insecta</taxon>
        <taxon>Pterygota</taxon>
        <taxon>Neoptera</taxon>
        <taxon>Endopterygota</taxon>
        <taxon>Lepidoptera</taxon>
        <taxon>Glossata</taxon>
        <taxon>Ditrysia</taxon>
        <taxon>Noctuoidea</taxon>
        <taxon>Noctuidae</taxon>
        <taxon>Amphipyrinae</taxon>
        <taxon>Spodoptera</taxon>
    </lineage>
</organism>
<evidence type="ECO:0000256" key="6">
    <source>
        <dbReference type="ARBA" id="ARBA00022989"/>
    </source>
</evidence>
<dbReference type="FunFam" id="1.50.40.10:FF:000146">
    <property type="entry name" value="Uncharacterized protein, isoform B"/>
    <property type="match status" value="1"/>
</dbReference>
<comment type="similarity">
    <text evidence="2 10">Belongs to the mitochondrial carrier (TC 2.A.29) family.</text>
</comment>
<evidence type="ECO:0000256" key="7">
    <source>
        <dbReference type="ARBA" id="ARBA00023128"/>
    </source>
</evidence>
<comment type="subcellular location">
    <subcellularLocation>
        <location evidence="1">Mitochondrion membrane</location>
        <topology evidence="1">Multi-pass membrane protein</topology>
    </subcellularLocation>
</comment>
<dbReference type="SUPFAM" id="SSF103506">
    <property type="entry name" value="Mitochondrial carrier"/>
    <property type="match status" value="1"/>
</dbReference>
<feature type="repeat" description="Solcar" evidence="9">
    <location>
        <begin position="331"/>
        <end position="424"/>
    </location>
</feature>
<evidence type="ECO:0000256" key="12">
    <source>
        <dbReference type="SAM" id="Phobius"/>
    </source>
</evidence>
<keyword evidence="4 9" id="KW-0812">Transmembrane</keyword>
<protein>
    <submittedName>
        <fullName evidence="14">Mitochondrial ornithine transporter 1</fullName>
    </submittedName>
</protein>
<dbReference type="InterPro" id="IPR023395">
    <property type="entry name" value="MCP_dom_sf"/>
</dbReference>
<dbReference type="OrthoDB" id="409586at2759"/>
<keyword evidence="5" id="KW-0677">Repeat</keyword>
<dbReference type="InterPro" id="IPR018108">
    <property type="entry name" value="MCP_transmembrane"/>
</dbReference>
<evidence type="ECO:0000313" key="13">
    <source>
        <dbReference type="Proteomes" id="UP000301870"/>
    </source>
</evidence>
<feature type="repeat" description="Solcar" evidence="9">
    <location>
        <begin position="435"/>
        <end position="518"/>
    </location>
</feature>
<keyword evidence="13" id="KW-1185">Reference proteome</keyword>
<evidence type="ECO:0000313" key="14">
    <source>
        <dbReference type="RefSeq" id="XP_022829270.1"/>
    </source>
</evidence>
<evidence type="ECO:0000256" key="10">
    <source>
        <dbReference type="RuleBase" id="RU000488"/>
    </source>
</evidence>
<dbReference type="AlphaFoldDB" id="A0A9J7EEC0"/>
<proteinExistence type="inferred from homology"/>
<evidence type="ECO:0000256" key="3">
    <source>
        <dbReference type="ARBA" id="ARBA00022448"/>
    </source>
</evidence>
<keyword evidence="6 12" id="KW-1133">Transmembrane helix</keyword>
<gene>
    <name evidence="14" type="primary">LOC111358382</name>
</gene>
<dbReference type="Pfam" id="PF00153">
    <property type="entry name" value="Mito_carr"/>
    <property type="match status" value="3"/>
</dbReference>
<name>A0A9J7EEC0_SPOLT</name>
<feature type="compositionally biased region" description="Low complexity" evidence="11">
    <location>
        <begin position="64"/>
        <end position="73"/>
    </location>
</feature>
<feature type="transmembrane region" description="Helical" evidence="12">
    <location>
        <begin position="234"/>
        <end position="253"/>
    </location>
</feature>
<feature type="region of interest" description="Disordered" evidence="11">
    <location>
        <begin position="1"/>
        <end position="85"/>
    </location>
</feature>
<keyword evidence="3 10" id="KW-0813">Transport</keyword>
<accession>A0A9J7EEC0</accession>
<dbReference type="GeneID" id="111358382"/>
<dbReference type="PANTHER" id="PTHR45624:SF12">
    <property type="entry name" value="MITOCHONDRIAL ORNITHINE TRANSPORTER 1"/>
    <property type="match status" value="1"/>
</dbReference>